<dbReference type="Pfam" id="PF02055">
    <property type="entry name" value="Glyco_hydro_30"/>
    <property type="match status" value="1"/>
</dbReference>
<evidence type="ECO:0000256" key="4">
    <source>
        <dbReference type="RuleBase" id="RU361188"/>
    </source>
</evidence>
<comment type="caution">
    <text evidence="7">The sequence shown here is derived from an EMBL/GenBank/DDBJ whole genome shotgun (WGS) entry which is preliminary data.</text>
</comment>
<evidence type="ECO:0000259" key="6">
    <source>
        <dbReference type="Pfam" id="PF17189"/>
    </source>
</evidence>
<proteinExistence type="inferred from homology"/>
<evidence type="ECO:0000256" key="2">
    <source>
        <dbReference type="ARBA" id="ARBA00022729"/>
    </source>
</evidence>
<keyword evidence="8" id="KW-1185">Reference proteome</keyword>
<dbReference type="InterPro" id="IPR001139">
    <property type="entry name" value="Glyco_hydro_30"/>
</dbReference>
<dbReference type="InterPro" id="IPR013780">
    <property type="entry name" value="Glyco_hydro_b"/>
</dbReference>
<dbReference type="Proteomes" id="UP000675781">
    <property type="component" value="Unassembled WGS sequence"/>
</dbReference>
<keyword evidence="4" id="KW-0326">Glycosidase</keyword>
<evidence type="ECO:0000256" key="3">
    <source>
        <dbReference type="ARBA" id="ARBA00022801"/>
    </source>
</evidence>
<dbReference type="InterPro" id="IPR017853">
    <property type="entry name" value="GH"/>
</dbReference>
<dbReference type="EMBL" id="JAGSOG010000015">
    <property type="protein sequence ID" value="MBR7832697.1"/>
    <property type="molecule type" value="Genomic_DNA"/>
</dbReference>
<dbReference type="AlphaFoldDB" id="A0A941EJH7"/>
<dbReference type="Pfam" id="PF17189">
    <property type="entry name" value="Glyco_hydro_30C"/>
    <property type="match status" value="1"/>
</dbReference>
<dbReference type="InterPro" id="IPR033452">
    <property type="entry name" value="GH30_C"/>
</dbReference>
<dbReference type="PANTHER" id="PTHR11069:SF23">
    <property type="entry name" value="LYSOSOMAL ACID GLUCOSYLCERAMIDASE"/>
    <property type="match status" value="1"/>
</dbReference>
<feature type="domain" description="Glycosyl hydrolase family 30 beta sandwich" evidence="6">
    <location>
        <begin position="416"/>
        <end position="466"/>
    </location>
</feature>
<comment type="similarity">
    <text evidence="1 4">Belongs to the glycosyl hydrolase 30 family.</text>
</comment>
<sequence length="475" mass="50864">MERAAWITTPDAAALLGPCEISERSGPGNGFRGVSVLIATGPGRGRQRFLGAGASLTESCAALLARLPAPARDAALVRFFSPTAGIGLSVLRQPIGSSAFVAGTRYYTCDDVPSGQTDFALEHFGVAHDEAEILPLLRRARELNPELRVIATPWSAPAWMKTNGSLVGGELIDAPRYYEVYARYLAAFVEAYAAAGVPVYALTLQNEPQNRNPDVPGMHLGVAQARALIQVLGPLLRERGLDVRLLGYDHNWAVHPNDLAAVPPGEPTELDYPAALLSDPATARWLAGTAFHCYYGDAGAQSVLRDRFPDKDIYFTECSGSRGAADSDAKAFSDTLRWHARHVVIGATRNWARTVVTWNLALDPSGGPHANGYTDFSGLVTVEDDGRITPNAEYYALAHLSRFVRPGALCLPSEATGEGSADVPSVAFRNPGGELAVLLHNQGERRHPVEVRSVRLELPPGALVTVTLPPEPPDA</sequence>
<dbReference type="GO" id="GO:0004348">
    <property type="term" value="F:glucosylceramidase activity"/>
    <property type="evidence" value="ECO:0007669"/>
    <property type="project" value="InterPro"/>
</dbReference>
<accession>A0A941EJH7</accession>
<organism evidence="7 8">
    <name type="scientific">Actinospica durhamensis</name>
    <dbReference type="NCBI Taxonomy" id="1508375"/>
    <lineage>
        <taxon>Bacteria</taxon>
        <taxon>Bacillati</taxon>
        <taxon>Actinomycetota</taxon>
        <taxon>Actinomycetes</taxon>
        <taxon>Catenulisporales</taxon>
        <taxon>Actinospicaceae</taxon>
        <taxon>Actinospica</taxon>
    </lineage>
</organism>
<feature type="domain" description="Glycosyl hydrolase family 30 TIM-barrel" evidence="5">
    <location>
        <begin position="51"/>
        <end position="404"/>
    </location>
</feature>
<dbReference type="GO" id="GO:0016020">
    <property type="term" value="C:membrane"/>
    <property type="evidence" value="ECO:0007669"/>
    <property type="project" value="GOC"/>
</dbReference>
<evidence type="ECO:0000313" key="8">
    <source>
        <dbReference type="Proteomes" id="UP000675781"/>
    </source>
</evidence>
<dbReference type="Gene3D" id="2.60.40.1180">
    <property type="entry name" value="Golgi alpha-mannosidase II"/>
    <property type="match status" value="1"/>
</dbReference>
<dbReference type="GO" id="GO:0006680">
    <property type="term" value="P:glucosylceramide catabolic process"/>
    <property type="evidence" value="ECO:0007669"/>
    <property type="project" value="TreeGrafter"/>
</dbReference>
<dbReference type="SUPFAM" id="SSF51445">
    <property type="entry name" value="(Trans)glycosidases"/>
    <property type="match status" value="1"/>
</dbReference>
<evidence type="ECO:0000259" key="5">
    <source>
        <dbReference type="Pfam" id="PF02055"/>
    </source>
</evidence>
<evidence type="ECO:0000313" key="7">
    <source>
        <dbReference type="EMBL" id="MBR7832697.1"/>
    </source>
</evidence>
<gene>
    <name evidence="7" type="ORF">KDL01_05465</name>
</gene>
<dbReference type="InterPro" id="IPR033453">
    <property type="entry name" value="Glyco_hydro_30_TIM-barrel"/>
</dbReference>
<dbReference type="RefSeq" id="WP_212527224.1">
    <property type="nucleotide sequence ID" value="NZ_JAGSOG010000015.1"/>
</dbReference>
<keyword evidence="3 4" id="KW-0378">Hydrolase</keyword>
<reference evidence="7" key="1">
    <citation type="submission" date="2021-04" db="EMBL/GenBank/DDBJ databases">
        <title>Genome based classification of Actinospica acidithermotolerans sp. nov., an actinobacterium isolated from an Indonesian hot spring.</title>
        <authorList>
            <person name="Kusuma A.B."/>
            <person name="Putra K.E."/>
            <person name="Nafisah S."/>
            <person name="Loh J."/>
            <person name="Nouioui I."/>
            <person name="Goodfellow M."/>
        </authorList>
    </citation>
    <scope>NUCLEOTIDE SEQUENCE</scope>
    <source>
        <strain evidence="7">CSCA 57</strain>
    </source>
</reference>
<dbReference type="Gene3D" id="3.20.20.80">
    <property type="entry name" value="Glycosidases"/>
    <property type="match status" value="1"/>
</dbReference>
<protein>
    <submittedName>
        <fullName evidence="7">Glycoside hydrolase family 30 protein</fullName>
    </submittedName>
</protein>
<keyword evidence="2" id="KW-0732">Signal</keyword>
<dbReference type="PRINTS" id="PR00843">
    <property type="entry name" value="GLHYDRLASE30"/>
</dbReference>
<name>A0A941EJH7_9ACTN</name>
<evidence type="ECO:0000256" key="1">
    <source>
        <dbReference type="ARBA" id="ARBA00005382"/>
    </source>
</evidence>
<dbReference type="PANTHER" id="PTHR11069">
    <property type="entry name" value="GLUCOSYLCERAMIDASE"/>
    <property type="match status" value="1"/>
</dbReference>